<dbReference type="InterPro" id="IPR027417">
    <property type="entry name" value="P-loop_NTPase"/>
</dbReference>
<reference evidence="2" key="1">
    <citation type="submission" date="2015-09" db="EMBL/GenBank/DDBJ databases">
        <title>Scylla olivacea transcriptome.</title>
        <authorList>
            <person name="Ikhwanuddin M."/>
        </authorList>
    </citation>
    <scope>NUCLEOTIDE SEQUENCE</scope>
</reference>
<evidence type="ECO:0000259" key="1">
    <source>
        <dbReference type="PROSITE" id="PS50837"/>
    </source>
</evidence>
<dbReference type="AlphaFoldDB" id="A0A0P4WDF9"/>
<dbReference type="Gene3D" id="3.40.50.300">
    <property type="entry name" value="P-loop containing nucleotide triphosphate hydrolases"/>
    <property type="match status" value="1"/>
</dbReference>
<evidence type="ECO:0000313" key="2">
    <source>
        <dbReference type="EMBL" id="JAI64524.1"/>
    </source>
</evidence>
<name>A0A0P4WDF9_SCYOL</name>
<dbReference type="EMBL" id="GDRN01066499">
    <property type="protein sequence ID" value="JAI64524.1"/>
    <property type="molecule type" value="Transcribed_RNA"/>
</dbReference>
<sequence length="968" mass="111120">MAFGTSNDYYFFKLYIILQGPGRTVLRQILKYGTNKSDSIPLFEYLDGLPDTSTANYRCLSNIKKRRMFTRTEKEQLHADPSCDNSDITLLFKIITVACENVASINDNAWQNRNCMEGLVNEIKKERNLLVHEFPSLTVQDFQCKVHELKTLFCRTLEFAQRRYSIPDEKNINMKDDILKDMSDIIDIKAFEEPHIGFIEETRRALKEIYKQDQYFDPFNFLSGSPMNRVHIESLFCNVILKEKNTCTEIDYSDLLKLKESSRGTISESSQLPQNRQPELIIISGVAGSGKTTLLTYIMSEWVKDESDRQIKNLEEYDIVLRVLCREKASISLKRFLEEIIPKVSTKFHDSMMKQLKDCKVLFLIDGIDELNSSSDQLVHDILNFGKYVPGFKIIATSRPEKVVDFLAQAGQTYQIQEVNMEGIVPSEKANCVLKYYSCLSDNLGNRDQLRSLLGSIDLRKHFGLPLNLLFLAKIFKDKPDCVTSSISQSRLYFTIHDCCVDKLQQRLAIGNVRETSRRERNICIRNVLKGIYEVAFHGLLQNTLNLSDKDLRKLRDCCKVENLPFDEVMGSFLYLRQYIRNHVIYEEYCLPSDGLQEYFFAQYVIEHLNDGFVPGIIRHLLPDSLEPLNSEKLRNAFLHVAWLLSKSHEASLYGAKNEAMDIIAETGVEGCDAWLSLLDDEIMEDVSEHIAHHVKQVPPDTTVRITDSTLYNSIVLLPLVPFQWIEVDVRHQPLDMDKFSRVMKGHRCTKLFLWHYYKHPLPGTPLSDSILQSVDTRYLLQFKGHLSADAMKFLPTSLRRLYLGVSSNEHARSLLPALTSNRQALPNLEYLFIHVPLEAIEPQVLTQPLPDAGSHRSGGVVLTLSGVKGSQVEKAWRVAAALQNRRGYFGIRFPDCKMDIKDWSQLIEHLAEAKVRTGDGKIVAPDISITEEGWKFLMGLANRKLECDFDTVPEDMLWKGLWPEEDD</sequence>
<proteinExistence type="predicted"/>
<protein>
    <recommendedName>
        <fullName evidence="1">NACHT domain-containing protein</fullName>
    </recommendedName>
</protein>
<dbReference type="PANTHER" id="PTHR46312">
    <property type="entry name" value="NACHT DOMAIN-CONTAINING PROTEIN"/>
    <property type="match status" value="1"/>
</dbReference>
<feature type="domain" description="NACHT" evidence="1">
    <location>
        <begin position="279"/>
        <end position="400"/>
    </location>
</feature>
<dbReference type="InterPro" id="IPR007111">
    <property type="entry name" value="NACHT_NTPase"/>
</dbReference>
<dbReference type="Pfam" id="PF05729">
    <property type="entry name" value="NACHT"/>
    <property type="match status" value="1"/>
</dbReference>
<dbReference type="SUPFAM" id="SSF52540">
    <property type="entry name" value="P-loop containing nucleoside triphosphate hydrolases"/>
    <property type="match status" value="1"/>
</dbReference>
<dbReference type="PROSITE" id="PS50837">
    <property type="entry name" value="NACHT"/>
    <property type="match status" value="1"/>
</dbReference>
<organism evidence="2">
    <name type="scientific">Scylla olivacea</name>
    <name type="common">Orange mud crab</name>
    <name type="synonym">Cancer olivacea</name>
    <dbReference type="NCBI Taxonomy" id="85551"/>
    <lineage>
        <taxon>Eukaryota</taxon>
        <taxon>Metazoa</taxon>
        <taxon>Ecdysozoa</taxon>
        <taxon>Arthropoda</taxon>
        <taxon>Crustacea</taxon>
        <taxon>Multicrustacea</taxon>
        <taxon>Malacostraca</taxon>
        <taxon>Eumalacostraca</taxon>
        <taxon>Eucarida</taxon>
        <taxon>Decapoda</taxon>
        <taxon>Pleocyemata</taxon>
        <taxon>Brachyura</taxon>
        <taxon>Eubrachyura</taxon>
        <taxon>Portunoidea</taxon>
        <taxon>Portunidae</taxon>
        <taxon>Portuninae</taxon>
        <taxon>Scylla</taxon>
    </lineage>
</organism>
<accession>A0A0P4WDF9</accession>
<dbReference type="PANTHER" id="PTHR46312:SF2">
    <property type="entry name" value="NUCLEOTIDE-BINDING OLIGOMERIZATION DOMAIN-CONTAINING PROTEIN 2-LIKE"/>
    <property type="match status" value="1"/>
</dbReference>